<evidence type="ECO:0000256" key="1">
    <source>
        <dbReference type="SAM" id="SignalP"/>
    </source>
</evidence>
<dbReference type="EMBL" id="CP107567">
    <property type="protein sequence ID" value="UYQ64088.1"/>
    <property type="molecule type" value="Genomic_DNA"/>
</dbReference>
<dbReference type="Proteomes" id="UP001163878">
    <property type="component" value="Chromosome"/>
</dbReference>
<gene>
    <name evidence="2" type="ORF">OGH68_23215</name>
</gene>
<dbReference type="RefSeq" id="WP_264246895.1">
    <property type="nucleotide sequence ID" value="NZ_CP107567.1"/>
</dbReference>
<keyword evidence="1" id="KW-0732">Signal</keyword>
<feature type="signal peptide" evidence="1">
    <location>
        <begin position="1"/>
        <end position="26"/>
    </location>
</feature>
<reference evidence="2" key="1">
    <citation type="submission" date="2022-10" db="EMBL/GenBank/DDBJ databases">
        <title>Cytochrome P450 Catalyzes Benzene Ring Formation in the Biosynthesis of Trialkyl-Substituted Aromatic Polyketides.</title>
        <authorList>
            <person name="Zhao E."/>
            <person name="Ge H."/>
        </authorList>
    </citation>
    <scope>NUCLEOTIDE SEQUENCE</scope>
    <source>
        <strain evidence="2">NA0869</strain>
    </source>
</reference>
<name>A0ABY6IAV0_STRPE</name>
<evidence type="ECO:0000313" key="2">
    <source>
        <dbReference type="EMBL" id="UYQ64088.1"/>
    </source>
</evidence>
<accession>A0ABY6IAV0</accession>
<proteinExistence type="predicted"/>
<sequence>MKASKVLGMGVAAATLVLGSAFTAEAAAQASGSVKTPWQSGSNIYGEATLYGPNALSKLCVYINQVHPMGPDVTLASKCINTYAGTVRVSTTRPNCATVQTWTAATVNGRMTWQASSPYITFC</sequence>
<organism evidence="2 3">
    <name type="scientific">Streptomyces peucetius</name>
    <dbReference type="NCBI Taxonomy" id="1950"/>
    <lineage>
        <taxon>Bacteria</taxon>
        <taxon>Bacillati</taxon>
        <taxon>Actinomycetota</taxon>
        <taxon>Actinomycetes</taxon>
        <taxon>Kitasatosporales</taxon>
        <taxon>Streptomycetaceae</taxon>
        <taxon>Streptomyces</taxon>
    </lineage>
</organism>
<protein>
    <submittedName>
        <fullName evidence="2">Uncharacterized protein</fullName>
    </submittedName>
</protein>
<feature type="chain" id="PRO_5045583272" evidence="1">
    <location>
        <begin position="27"/>
        <end position="123"/>
    </location>
</feature>
<evidence type="ECO:0000313" key="3">
    <source>
        <dbReference type="Proteomes" id="UP001163878"/>
    </source>
</evidence>
<keyword evidence="3" id="KW-1185">Reference proteome</keyword>